<evidence type="ECO:0000256" key="7">
    <source>
        <dbReference type="ARBA" id="ARBA00022759"/>
    </source>
</evidence>
<keyword evidence="8 15" id="KW-0378">Hydrolase</keyword>
<evidence type="ECO:0000259" key="13">
    <source>
        <dbReference type="Pfam" id="PF18766"/>
    </source>
</evidence>
<dbReference type="GO" id="GO:0005524">
    <property type="term" value="F:ATP binding"/>
    <property type="evidence" value="ECO:0007669"/>
    <property type="project" value="UniProtKB-KW"/>
</dbReference>
<keyword evidence="7" id="KW-0255">Endonuclease</keyword>
<dbReference type="GO" id="GO:0003677">
    <property type="term" value="F:DNA binding"/>
    <property type="evidence" value="ECO:0007669"/>
    <property type="project" value="UniProtKB-KW"/>
</dbReference>
<feature type="coiled-coil region" evidence="11">
    <location>
        <begin position="931"/>
        <end position="958"/>
    </location>
</feature>
<keyword evidence="5" id="KW-0547">Nucleotide-binding</keyword>
<evidence type="ECO:0000256" key="8">
    <source>
        <dbReference type="ARBA" id="ARBA00022801"/>
    </source>
</evidence>
<dbReference type="KEGG" id="sri:SELR_20890"/>
<dbReference type="Pfam" id="PF22679">
    <property type="entry name" value="T1R_D3-like"/>
    <property type="match status" value="1"/>
</dbReference>
<organism evidence="15 16">
    <name type="scientific">Selenomonas ruminantium subsp. lactilytica (strain NBRC 103574 / TAM6421)</name>
    <dbReference type="NCBI Taxonomy" id="927704"/>
    <lineage>
        <taxon>Bacteria</taxon>
        <taxon>Bacillati</taxon>
        <taxon>Bacillota</taxon>
        <taxon>Negativicutes</taxon>
        <taxon>Selenomonadales</taxon>
        <taxon>Selenomonadaceae</taxon>
        <taxon>Selenomonas</taxon>
    </lineage>
</organism>
<protein>
    <recommendedName>
        <fullName evidence="3">type I site-specific deoxyribonuclease</fullName>
        <ecNumber evidence="3">3.1.21.3</ecNumber>
    </recommendedName>
</protein>
<sequence length="1048" mass="121174">MAKAFSEDSRVKIPALLHFTRLGYRYRSLKEIRPQLDLETNIARELLRDAMNRLNPELAINPLTDDEFQAILSELSDSLAADDLGKGFFGKLQQGIVCRGETMRLLDFDMSTKNDWSVVTELPCLVDKSTETGSFRPDITVLVNGLPLAFCEVKIPNNLKGMQAEYERMNKRTSNAKYRRFLNSTQLMVFSNNMEYDDTEAVPISGAFYATNGRGHLFFSHFREEDKDIYANVNELNPEDEDTILQDTNMAILKGRADYAMNCNFMTPTNRILTSLFTKERFLWLLHYGITYVEKVNDKGVMEIAKHLMRYQQFFGSQAIGRKVAALREQEKASAGKVCYMDERMDYNLEMVADLPQHKTQQLGEKRQARGGVIWHTQGSGKTELAFYNVKILADYYAAQQIVAKFYFIVDRLDLMQQAADEFRARGLNVVEIGKRAEFTKNIQSTSEQTLSGGLVMNVVNIQKFGDDAVTKAPDYNVSIQRVYFIDEVHRDYRADGSFLARLVNSDRSAVMFGLTGTPLIGKVRTKDLFGDYIHKYYYNQSIADGYTLRLIREGIKTEYRLQLNAVLDKLSDEVEKGLIQKKDLTCHENYVKPLVDYIEEDFTGSRILVGDSTIGAMVVADSSQQAQAIYEELAARGTFRAALVLSTIGETKEQLKEKRDAFKRGEVDILVVFNMLLTGFDAPRLKKLYLGRVIRDHSLLQCLTRANRPYHQLRYGYVVDFADIRAEFDKTNQAYLAELQEELGDDFEQFSSIFKTPEEIGEELREIRDKLFSFDTDNLENFQRQISSIENKEEVSELRHVLSQYKELYNLAQLFGYEELVEKLDRDKIRMLFQLAEQRLQLLREKEALQNPEDMDSLIEIATHDIRFTFRKVSEGELSLADAFASKRRQTIGEFGRNQDKKDPEFLKLWEELKRILEGHDIQEMTMDEMREQDKKLEILRQKMHDLNAVNSRLTERYGGDVRYMRLHKNLMRDGLITSPSLTFDFLRDMKSYIDDSLLHKETILANENFFLQSLWKEIKQQLRGKQPLTVAIVKAIGNEIKDEYIQ</sequence>
<dbReference type="HOGENOM" id="CLU_015458_1_0_9"/>
<dbReference type="PANTHER" id="PTHR30195">
    <property type="entry name" value="TYPE I SITE-SPECIFIC DEOXYRIBONUCLEASE PROTEIN SUBUNIT M AND R"/>
    <property type="match status" value="1"/>
</dbReference>
<dbReference type="Pfam" id="PF04313">
    <property type="entry name" value="HSDR_N"/>
    <property type="match status" value="1"/>
</dbReference>
<evidence type="ECO:0000256" key="3">
    <source>
        <dbReference type="ARBA" id="ARBA00012654"/>
    </source>
</evidence>
<dbReference type="eggNOG" id="COG0610">
    <property type="taxonomic scope" value="Bacteria"/>
</dbReference>
<dbReference type="EC" id="3.1.21.3" evidence="3"/>
<dbReference type="Pfam" id="PF18766">
    <property type="entry name" value="SWI2_SNF2"/>
    <property type="match status" value="1"/>
</dbReference>
<feature type="domain" description="Restriction endonuclease type I HsdR N-terminal" evidence="12">
    <location>
        <begin position="5"/>
        <end position="225"/>
    </location>
</feature>
<evidence type="ECO:0000256" key="5">
    <source>
        <dbReference type="ARBA" id="ARBA00022741"/>
    </source>
</evidence>
<dbReference type="InterPro" id="IPR007409">
    <property type="entry name" value="Restrct_endonuc_type1_HsdR_N"/>
</dbReference>
<evidence type="ECO:0000256" key="6">
    <source>
        <dbReference type="ARBA" id="ARBA00022747"/>
    </source>
</evidence>
<evidence type="ECO:0000313" key="16">
    <source>
        <dbReference type="Proteomes" id="UP000007887"/>
    </source>
</evidence>
<dbReference type="InterPro" id="IPR027417">
    <property type="entry name" value="P-loop_NTPase"/>
</dbReference>
<comment type="catalytic activity">
    <reaction evidence="1">
        <text>Endonucleolytic cleavage of DNA to give random double-stranded fragments with terminal 5'-phosphates, ATP is simultaneously hydrolyzed.</text>
        <dbReference type="EC" id="3.1.21.3"/>
    </reaction>
</comment>
<evidence type="ECO:0000256" key="10">
    <source>
        <dbReference type="ARBA" id="ARBA00023125"/>
    </source>
</evidence>
<dbReference type="GO" id="GO:0009035">
    <property type="term" value="F:type I site-specific deoxyribonuclease activity"/>
    <property type="evidence" value="ECO:0007669"/>
    <property type="project" value="UniProtKB-EC"/>
</dbReference>
<evidence type="ECO:0000256" key="1">
    <source>
        <dbReference type="ARBA" id="ARBA00000851"/>
    </source>
</evidence>
<dbReference type="Gene3D" id="3.40.50.300">
    <property type="entry name" value="P-loop containing nucleotide triphosphate hydrolases"/>
    <property type="match status" value="2"/>
</dbReference>
<keyword evidence="6" id="KW-0680">Restriction system</keyword>
<dbReference type="PATRIC" id="fig|927704.6.peg.2165"/>
<dbReference type="PANTHER" id="PTHR30195:SF15">
    <property type="entry name" value="TYPE I RESTRICTION ENZYME HINDI ENDONUCLEASE SUBUNIT"/>
    <property type="match status" value="1"/>
</dbReference>
<evidence type="ECO:0000256" key="4">
    <source>
        <dbReference type="ARBA" id="ARBA00022722"/>
    </source>
</evidence>
<dbReference type="EMBL" id="AP012292">
    <property type="protein sequence ID" value="BAL83797.1"/>
    <property type="molecule type" value="Genomic_DNA"/>
</dbReference>
<name>I0GSR0_SELRL</name>
<evidence type="ECO:0000256" key="9">
    <source>
        <dbReference type="ARBA" id="ARBA00022840"/>
    </source>
</evidence>
<dbReference type="Proteomes" id="UP000007887">
    <property type="component" value="Chromosome"/>
</dbReference>
<gene>
    <name evidence="15" type="primary">hsdR</name>
    <name evidence="15" type="ordered locus">SELR_20890</name>
</gene>
<proteinExistence type="inferred from homology"/>
<dbReference type="InterPro" id="IPR051268">
    <property type="entry name" value="Type-I_R_enzyme_R_subunit"/>
</dbReference>
<accession>I0GSR0</accession>
<dbReference type="CDD" id="cd22332">
    <property type="entry name" value="HsdR_N"/>
    <property type="match status" value="1"/>
</dbReference>
<dbReference type="REBASE" id="45896">
    <property type="entry name" value="Sru6421ORF20880P"/>
</dbReference>
<reference evidence="15 16" key="1">
    <citation type="submission" date="2011-10" db="EMBL/GenBank/DDBJ databases">
        <title>Whole genome sequence of Selenomonas ruminantium subsp. lactilytica TAM6421.</title>
        <authorList>
            <person name="Oguchi A."/>
            <person name="Ankai A."/>
            <person name="Kaneko J."/>
            <person name="Yamada-Narita S."/>
            <person name="Fukui S."/>
            <person name="Takahashi M."/>
            <person name="Onodera T."/>
            <person name="Kojima S."/>
            <person name="Fushimi T."/>
            <person name="Abe N."/>
            <person name="Kamio Y."/>
            <person name="Yamazaki S."/>
            <person name="Fujita N."/>
        </authorList>
    </citation>
    <scope>NUCLEOTIDE SEQUENCE [LARGE SCALE GENOMIC DNA]</scope>
    <source>
        <strain evidence="16">NBRC 103574 / TAM6421</strain>
    </source>
</reference>
<dbReference type="Gene3D" id="3.90.1570.50">
    <property type="match status" value="1"/>
</dbReference>
<dbReference type="GO" id="GO:0009307">
    <property type="term" value="P:DNA restriction-modification system"/>
    <property type="evidence" value="ECO:0007669"/>
    <property type="project" value="UniProtKB-KW"/>
</dbReference>
<keyword evidence="4" id="KW-0540">Nuclease</keyword>
<keyword evidence="10" id="KW-0238">DNA-binding</keyword>
<evidence type="ECO:0000313" key="15">
    <source>
        <dbReference type="EMBL" id="BAL83797.1"/>
    </source>
</evidence>
<dbReference type="OrthoDB" id="9758243at2"/>
<dbReference type="InterPro" id="IPR040980">
    <property type="entry name" value="SWI2_SNF2"/>
</dbReference>
<feature type="domain" description="Restriction endonuclease type I HsdR second RecA-like helicase" evidence="14">
    <location>
        <begin position="642"/>
        <end position="723"/>
    </location>
</feature>
<dbReference type="SUPFAM" id="SSF52540">
    <property type="entry name" value="P-loop containing nucleoside triphosphate hydrolases"/>
    <property type="match status" value="2"/>
</dbReference>
<dbReference type="InterPro" id="IPR055180">
    <property type="entry name" value="HsdR_RecA-like_helicase_dom_2"/>
</dbReference>
<evidence type="ECO:0000259" key="14">
    <source>
        <dbReference type="Pfam" id="PF22679"/>
    </source>
</evidence>
<keyword evidence="9" id="KW-0067">ATP-binding</keyword>
<dbReference type="RefSeq" id="WP_014425227.1">
    <property type="nucleotide sequence ID" value="NC_017068.1"/>
</dbReference>
<evidence type="ECO:0000259" key="12">
    <source>
        <dbReference type="Pfam" id="PF04313"/>
    </source>
</evidence>
<feature type="domain" description="SWI2/SNF2 ATPase" evidence="13">
    <location>
        <begin position="365"/>
        <end position="580"/>
    </location>
</feature>
<dbReference type="AlphaFoldDB" id="I0GSR0"/>
<keyword evidence="11" id="KW-0175">Coiled coil</keyword>
<evidence type="ECO:0000256" key="2">
    <source>
        <dbReference type="ARBA" id="ARBA00008598"/>
    </source>
</evidence>
<comment type="similarity">
    <text evidence="2">Belongs to the HsdR family.</text>
</comment>
<dbReference type="eggNOG" id="COG1196">
    <property type="taxonomic scope" value="Bacteria"/>
</dbReference>
<evidence type="ECO:0000256" key="11">
    <source>
        <dbReference type="SAM" id="Coils"/>
    </source>
</evidence>